<dbReference type="RefSeq" id="WP_007011075.1">
    <property type="nucleotide sequence ID" value="NZ_AGFM01000005.1"/>
</dbReference>
<dbReference type="InterPro" id="IPR039536">
    <property type="entry name" value="TetR_C_Proteobacteria"/>
</dbReference>
<evidence type="ECO:0000256" key="4">
    <source>
        <dbReference type="PROSITE-ProRule" id="PRU00335"/>
    </source>
</evidence>
<dbReference type="GO" id="GO:0000976">
    <property type="term" value="F:transcription cis-regulatory region binding"/>
    <property type="evidence" value="ECO:0007669"/>
    <property type="project" value="TreeGrafter"/>
</dbReference>
<dbReference type="EMBL" id="AGFM01000005">
    <property type="protein sequence ID" value="EHJ62864.1"/>
    <property type="molecule type" value="Genomic_DNA"/>
</dbReference>
<feature type="DNA-binding region" description="H-T-H motif" evidence="4">
    <location>
        <begin position="51"/>
        <end position="70"/>
    </location>
</feature>
<keyword evidence="1" id="KW-0805">Transcription regulation</keyword>
<feature type="region of interest" description="Disordered" evidence="5">
    <location>
        <begin position="1"/>
        <end position="20"/>
    </location>
</feature>
<keyword evidence="2 4" id="KW-0238">DNA-binding</keyword>
<proteinExistence type="predicted"/>
<dbReference type="Pfam" id="PF00440">
    <property type="entry name" value="TetR_N"/>
    <property type="match status" value="1"/>
</dbReference>
<accession>G6E737</accession>
<dbReference type="InterPro" id="IPR001647">
    <property type="entry name" value="HTH_TetR"/>
</dbReference>
<evidence type="ECO:0000256" key="2">
    <source>
        <dbReference type="ARBA" id="ARBA00023125"/>
    </source>
</evidence>
<dbReference type="PROSITE" id="PS50977">
    <property type="entry name" value="HTH_TETR_2"/>
    <property type="match status" value="1"/>
</dbReference>
<evidence type="ECO:0000256" key="5">
    <source>
        <dbReference type="SAM" id="MobiDB-lite"/>
    </source>
</evidence>
<protein>
    <recommendedName>
        <fullName evidence="6">HTH tetR-type domain-containing protein</fullName>
    </recommendedName>
</protein>
<organism evidence="7 8">
    <name type="scientific">Novosphingobium pentaromativorans US6-1</name>
    <dbReference type="NCBI Taxonomy" id="1088721"/>
    <lineage>
        <taxon>Bacteria</taxon>
        <taxon>Pseudomonadati</taxon>
        <taxon>Pseudomonadota</taxon>
        <taxon>Alphaproteobacteria</taxon>
        <taxon>Sphingomonadales</taxon>
        <taxon>Sphingomonadaceae</taxon>
        <taxon>Novosphingobium</taxon>
    </lineage>
</organism>
<dbReference type="PRINTS" id="PR00455">
    <property type="entry name" value="HTHTETR"/>
</dbReference>
<gene>
    <name evidence="7" type="ORF">NSU_0158</name>
</gene>
<dbReference type="Gene3D" id="1.10.357.10">
    <property type="entry name" value="Tetracycline Repressor, domain 2"/>
    <property type="match status" value="1"/>
</dbReference>
<reference evidence="7 8" key="1">
    <citation type="journal article" date="2012" name="J. Bacteriol.">
        <title>Genome sequence of benzo(a)pyrene-degrading bacterium Novosphingobium pentaromativorans US6-1.</title>
        <authorList>
            <person name="Luo Y.R."/>
            <person name="Kang S.G."/>
            <person name="Kim S.J."/>
            <person name="Kim M.R."/>
            <person name="Li N."/>
            <person name="Lee J.H."/>
            <person name="Kwon K.K."/>
        </authorList>
    </citation>
    <scope>NUCLEOTIDE SEQUENCE [LARGE SCALE GENOMIC DNA]</scope>
    <source>
        <strain evidence="7 8">US6-1</strain>
    </source>
</reference>
<dbReference type="SUPFAM" id="SSF46689">
    <property type="entry name" value="Homeodomain-like"/>
    <property type="match status" value="1"/>
</dbReference>
<feature type="domain" description="HTH tetR-type" evidence="6">
    <location>
        <begin position="28"/>
        <end position="88"/>
    </location>
</feature>
<evidence type="ECO:0000313" key="7">
    <source>
        <dbReference type="EMBL" id="EHJ62864.1"/>
    </source>
</evidence>
<sequence>MALQKQTKTKESKGFVSKRGRPSSAQVAAIDDVILTTARTMFLDKGFSETAMEAVAASAGVSKGTLYARYPDKQALFKAVAEERIAAWRALTPGEPISEGVPLPTRFFRRGVAVLRMLRTPEISAFMRLLDSEFDRLPELSRAFNVDGFKYLLHMLADDVRSTAKEASAPCVDPEGVADAFLSAVFGWYYLHRSDEHMTDDSCAAFVSRLTSLMVGGRSAW</sequence>
<dbReference type="Proteomes" id="UP000004030">
    <property type="component" value="Unassembled WGS sequence"/>
</dbReference>
<keyword evidence="3" id="KW-0804">Transcription</keyword>
<dbReference type="GO" id="GO:0003700">
    <property type="term" value="F:DNA-binding transcription factor activity"/>
    <property type="evidence" value="ECO:0007669"/>
    <property type="project" value="TreeGrafter"/>
</dbReference>
<evidence type="ECO:0000256" key="1">
    <source>
        <dbReference type="ARBA" id="ARBA00023015"/>
    </source>
</evidence>
<dbReference type="AlphaFoldDB" id="G6E737"/>
<evidence type="ECO:0000313" key="8">
    <source>
        <dbReference type="Proteomes" id="UP000004030"/>
    </source>
</evidence>
<evidence type="ECO:0000259" key="6">
    <source>
        <dbReference type="PROSITE" id="PS50977"/>
    </source>
</evidence>
<dbReference type="InterPro" id="IPR009057">
    <property type="entry name" value="Homeodomain-like_sf"/>
</dbReference>
<comment type="caution">
    <text evidence="7">The sequence shown here is derived from an EMBL/GenBank/DDBJ whole genome shotgun (WGS) entry which is preliminary data.</text>
</comment>
<keyword evidence="8" id="KW-1185">Reference proteome</keyword>
<dbReference type="Pfam" id="PF14246">
    <property type="entry name" value="TetR_C_7"/>
    <property type="match status" value="1"/>
</dbReference>
<dbReference type="eggNOG" id="COG1309">
    <property type="taxonomic scope" value="Bacteria"/>
</dbReference>
<name>G6E737_9SPHN</name>
<dbReference type="FunFam" id="1.10.10.60:FF:000141">
    <property type="entry name" value="TetR family transcriptional regulator"/>
    <property type="match status" value="1"/>
</dbReference>
<dbReference type="PATRIC" id="fig|1088721.3.peg.154"/>
<dbReference type="PANTHER" id="PTHR30055">
    <property type="entry name" value="HTH-TYPE TRANSCRIPTIONAL REGULATOR RUTR"/>
    <property type="match status" value="1"/>
</dbReference>
<dbReference type="InterPro" id="IPR050109">
    <property type="entry name" value="HTH-type_TetR-like_transc_reg"/>
</dbReference>
<dbReference type="PANTHER" id="PTHR30055:SF146">
    <property type="entry name" value="HTH-TYPE TRANSCRIPTIONAL DUAL REGULATOR CECR"/>
    <property type="match status" value="1"/>
</dbReference>
<evidence type="ECO:0000256" key="3">
    <source>
        <dbReference type="ARBA" id="ARBA00023163"/>
    </source>
</evidence>